<keyword evidence="2" id="KW-0378">Hydrolase</keyword>
<feature type="domain" description="3'-5' exonuclease" evidence="4">
    <location>
        <begin position="159"/>
        <end position="328"/>
    </location>
</feature>
<dbReference type="InterPro" id="IPR051132">
    <property type="entry name" value="3-5_Exonuclease_domain"/>
</dbReference>
<dbReference type="SUPFAM" id="SSF53098">
    <property type="entry name" value="Ribonuclease H-like"/>
    <property type="match status" value="1"/>
</dbReference>
<dbReference type="EMBL" id="KN840538">
    <property type="protein sequence ID" value="KIP05639.1"/>
    <property type="molecule type" value="Genomic_DNA"/>
</dbReference>
<feature type="region of interest" description="Disordered" evidence="3">
    <location>
        <begin position="353"/>
        <end position="379"/>
    </location>
</feature>
<protein>
    <recommendedName>
        <fullName evidence="4">3'-5' exonuclease domain-containing protein</fullName>
    </recommendedName>
</protein>
<feature type="region of interest" description="Disordered" evidence="3">
    <location>
        <begin position="1"/>
        <end position="42"/>
    </location>
</feature>
<evidence type="ECO:0000256" key="1">
    <source>
        <dbReference type="ARBA" id="ARBA00022722"/>
    </source>
</evidence>
<accession>A0A0C3NKU4</accession>
<dbReference type="GO" id="GO:0003676">
    <property type="term" value="F:nucleic acid binding"/>
    <property type="evidence" value="ECO:0007669"/>
    <property type="project" value="InterPro"/>
</dbReference>
<dbReference type="HOGENOM" id="CLU_038394_0_0_1"/>
<organism evidence="5 6">
    <name type="scientific">Phlebiopsis gigantea (strain 11061_1 CR5-6)</name>
    <name type="common">White-rot fungus</name>
    <name type="synonym">Peniophora gigantea</name>
    <dbReference type="NCBI Taxonomy" id="745531"/>
    <lineage>
        <taxon>Eukaryota</taxon>
        <taxon>Fungi</taxon>
        <taxon>Dikarya</taxon>
        <taxon>Basidiomycota</taxon>
        <taxon>Agaricomycotina</taxon>
        <taxon>Agaricomycetes</taxon>
        <taxon>Polyporales</taxon>
        <taxon>Phanerochaetaceae</taxon>
        <taxon>Phlebiopsis</taxon>
    </lineage>
</organism>
<dbReference type="InterPro" id="IPR002562">
    <property type="entry name" value="3'-5'_exonuclease_dom"/>
</dbReference>
<dbReference type="STRING" id="745531.A0A0C3NKU4"/>
<dbReference type="GO" id="GO:0008408">
    <property type="term" value="F:3'-5' exonuclease activity"/>
    <property type="evidence" value="ECO:0007669"/>
    <property type="project" value="InterPro"/>
</dbReference>
<dbReference type="Proteomes" id="UP000053257">
    <property type="component" value="Unassembled WGS sequence"/>
</dbReference>
<dbReference type="InterPro" id="IPR012337">
    <property type="entry name" value="RNaseH-like_sf"/>
</dbReference>
<proteinExistence type="predicted"/>
<name>A0A0C3NKU4_PHLG1</name>
<gene>
    <name evidence="5" type="ORF">PHLGIDRAFT_73964</name>
</gene>
<dbReference type="GO" id="GO:0006139">
    <property type="term" value="P:nucleobase-containing compound metabolic process"/>
    <property type="evidence" value="ECO:0007669"/>
    <property type="project" value="InterPro"/>
</dbReference>
<keyword evidence="6" id="KW-1185">Reference proteome</keyword>
<dbReference type="AlphaFoldDB" id="A0A0C3NKU4"/>
<evidence type="ECO:0000256" key="2">
    <source>
        <dbReference type="ARBA" id="ARBA00022801"/>
    </source>
</evidence>
<dbReference type="CDD" id="cd06141">
    <property type="entry name" value="WRN_exo"/>
    <property type="match status" value="1"/>
</dbReference>
<reference evidence="5 6" key="1">
    <citation type="journal article" date="2014" name="PLoS Genet.">
        <title>Analysis of the Phlebiopsis gigantea genome, transcriptome and secretome provides insight into its pioneer colonization strategies of wood.</title>
        <authorList>
            <person name="Hori C."/>
            <person name="Ishida T."/>
            <person name="Igarashi K."/>
            <person name="Samejima M."/>
            <person name="Suzuki H."/>
            <person name="Master E."/>
            <person name="Ferreira P."/>
            <person name="Ruiz-Duenas F.J."/>
            <person name="Held B."/>
            <person name="Canessa P."/>
            <person name="Larrondo L.F."/>
            <person name="Schmoll M."/>
            <person name="Druzhinina I.S."/>
            <person name="Kubicek C.P."/>
            <person name="Gaskell J.A."/>
            <person name="Kersten P."/>
            <person name="St John F."/>
            <person name="Glasner J."/>
            <person name="Sabat G."/>
            <person name="Splinter BonDurant S."/>
            <person name="Syed K."/>
            <person name="Yadav J."/>
            <person name="Mgbeahuruike A.C."/>
            <person name="Kovalchuk A."/>
            <person name="Asiegbu F.O."/>
            <person name="Lackner G."/>
            <person name="Hoffmeister D."/>
            <person name="Rencoret J."/>
            <person name="Gutierrez A."/>
            <person name="Sun H."/>
            <person name="Lindquist E."/>
            <person name="Barry K."/>
            <person name="Riley R."/>
            <person name="Grigoriev I.V."/>
            <person name="Henrissat B."/>
            <person name="Kues U."/>
            <person name="Berka R.M."/>
            <person name="Martinez A.T."/>
            <person name="Covert S.F."/>
            <person name="Blanchette R.A."/>
            <person name="Cullen D."/>
        </authorList>
    </citation>
    <scope>NUCLEOTIDE SEQUENCE [LARGE SCALE GENOMIC DNA]</scope>
    <source>
        <strain evidence="5 6">11061_1 CR5-6</strain>
    </source>
</reference>
<dbReference type="OrthoDB" id="1920326at2759"/>
<dbReference type="SMART" id="SM00474">
    <property type="entry name" value="35EXOc"/>
    <property type="match status" value="1"/>
</dbReference>
<dbReference type="GO" id="GO:0005634">
    <property type="term" value="C:nucleus"/>
    <property type="evidence" value="ECO:0007669"/>
    <property type="project" value="TreeGrafter"/>
</dbReference>
<evidence type="ECO:0000313" key="6">
    <source>
        <dbReference type="Proteomes" id="UP000053257"/>
    </source>
</evidence>
<evidence type="ECO:0000259" key="4">
    <source>
        <dbReference type="SMART" id="SM00474"/>
    </source>
</evidence>
<sequence>MALQALKETKHSAARCRLSPPGSPSKRTASSSSAATSKPQPFKSKLLAALDAEMENVRSVPHATYQLSTSAAASQRLPPKASPAAPMHSVASILTPGPLEPPPKVRKKTTMPPPPISMDQLALLAEESIAAVASSKAAVLPPKEHVVYSYKDYSPEPAVVYTRHEEEANELVACLRGPLGLDMEWRVMFNRGAGRGARRTALVQLCDKPGLIVCQELIENPAVVKAGANILNDGRKLFNDFGIHAANLVELSALAREVDQSFTASHTRRIVSLAEMVRCYCDEKVLEKGDVRTGNWEAAPLNDEQKKYAANDVHSGLMVALRLYALAEQQARTLDASTFTSAVPAFAAAGPGEAAPSAAAEDDAETVSGGDPADALCPPPRRQHMRAYSLWHRERKALDGIRAALRTKENPLAASTVVSYVIWALQADASLPYSMPDLIALVQLEIGSWARHRGWILKQDPKGRP</sequence>
<dbReference type="GO" id="GO:0005737">
    <property type="term" value="C:cytoplasm"/>
    <property type="evidence" value="ECO:0007669"/>
    <property type="project" value="TreeGrafter"/>
</dbReference>
<dbReference type="InterPro" id="IPR036397">
    <property type="entry name" value="RNaseH_sf"/>
</dbReference>
<keyword evidence="1" id="KW-0540">Nuclease</keyword>
<dbReference type="Gene3D" id="3.30.420.10">
    <property type="entry name" value="Ribonuclease H-like superfamily/Ribonuclease H"/>
    <property type="match status" value="1"/>
</dbReference>
<dbReference type="PANTHER" id="PTHR13620">
    <property type="entry name" value="3-5 EXONUCLEASE"/>
    <property type="match status" value="1"/>
</dbReference>
<evidence type="ECO:0000256" key="3">
    <source>
        <dbReference type="SAM" id="MobiDB-lite"/>
    </source>
</evidence>
<feature type="compositionally biased region" description="Low complexity" evidence="3">
    <location>
        <begin position="24"/>
        <end position="39"/>
    </location>
</feature>
<dbReference type="PANTHER" id="PTHR13620:SF104">
    <property type="entry name" value="EXONUCLEASE 3'-5' DOMAIN-CONTAINING PROTEIN 2"/>
    <property type="match status" value="1"/>
</dbReference>
<feature type="region of interest" description="Disordered" evidence="3">
    <location>
        <begin position="94"/>
        <end position="113"/>
    </location>
</feature>
<evidence type="ECO:0000313" key="5">
    <source>
        <dbReference type="EMBL" id="KIP05639.1"/>
    </source>
</evidence>
<dbReference type="Pfam" id="PF01612">
    <property type="entry name" value="DNA_pol_A_exo1"/>
    <property type="match status" value="1"/>
</dbReference>